<evidence type="ECO:0000259" key="2">
    <source>
        <dbReference type="PROSITE" id="PS50878"/>
    </source>
</evidence>
<sequence length="882" mass="100399">MEPVSSTKKCDQAIEVAKLKPTPIAREVPPPTVSTAPAKNPHVLSPSMTPIKGALDLVEAESTRSSEGGYFLRQSSGMDSASRLPMELVPPTAPNALEHQDTDDDILSLLDWYDSGELYAGGIHDFEGMESWESITNSAHQDDDRMWGPYRAGWTACHKREMDGALFHRLHQMRKNIRTLMMTLSLAIAYDSGELPCWGGQAEDGCTSFEGYEEDVIALLVSIEARRNQHKQPTCDNRSARKKGNKGSRELKGLISSINYDSRVIKAAGGILLTWDRRVVEKLDEAVGHFSVSCKFRNVTDQQEWAFSGVYGPNADNERRLMWDELSGINHWANTSMSRIDRFLFTTKWEGHYSKIEQKRLCRLLSDHFPIMLTCGHITQGRRPFCFENMWMKAEDFMDNMERWWGSYQFFGTPSFILAKKLRALKTDLKKWNEEEFGNVMIKKLRLLQELHDLDSIAEHRPWTDAEKIKLDQLRTDLEQNTLLDEISWRQKSRVLWLKEGDKNSKFFHHMANSHRRANRIGSLYVDNESTSDQAIIQDHIVDFYTKLFQETESHRPFLDGLHFDSLDVEDAAGLEKPFDEEEVTNVVKGFNGEKAPGPDGFPLSFFQHCWNILKADIMAVFHEFHMHGQFEKSLNATFIALIPKKHDAMEIKDYRPISLVGSVYKIIAKVLANRMRLVLGKVISDSQNAFVKGRQILDSVLIANECLDSRLKSDIPSILCKLDLEKAYDHVNWGFLLYVLRSSRGVHQGDPLSPLLFVLIMEAMSRMMDKAISGSLLSGFTVGTKESSTLQVSHLLFADDTLIFCAAEPNQILNLRYLLTWFEAISGLKVNLDKSEMVPVDDVPHIEDLAAILECRNTSLPLKYLGLPLGAKFKVKTIFFF</sequence>
<dbReference type="PANTHER" id="PTHR46890">
    <property type="entry name" value="NON-LTR RETROLELEMENT REVERSE TRANSCRIPTASE-LIKE PROTEIN-RELATED"/>
    <property type="match status" value="1"/>
</dbReference>
<dbReference type="AlphaFoldDB" id="A0A2N9IWU7"/>
<dbReference type="PROSITE" id="PS50878">
    <property type="entry name" value="RT_POL"/>
    <property type="match status" value="1"/>
</dbReference>
<dbReference type="PANTHER" id="PTHR46890:SF1">
    <property type="entry name" value="REVERSE TRANSCRIPTASE DOMAIN-CONTAINING PROTEIN"/>
    <property type="match status" value="1"/>
</dbReference>
<dbReference type="InterPro" id="IPR036691">
    <property type="entry name" value="Endo/exonu/phosph_ase_sf"/>
</dbReference>
<gene>
    <name evidence="3" type="ORF">FSB_LOCUS56930</name>
</gene>
<dbReference type="InterPro" id="IPR043502">
    <property type="entry name" value="DNA/RNA_pol_sf"/>
</dbReference>
<organism evidence="3">
    <name type="scientific">Fagus sylvatica</name>
    <name type="common">Beechnut</name>
    <dbReference type="NCBI Taxonomy" id="28930"/>
    <lineage>
        <taxon>Eukaryota</taxon>
        <taxon>Viridiplantae</taxon>
        <taxon>Streptophyta</taxon>
        <taxon>Embryophyta</taxon>
        <taxon>Tracheophyta</taxon>
        <taxon>Spermatophyta</taxon>
        <taxon>Magnoliopsida</taxon>
        <taxon>eudicotyledons</taxon>
        <taxon>Gunneridae</taxon>
        <taxon>Pentapetalae</taxon>
        <taxon>rosids</taxon>
        <taxon>fabids</taxon>
        <taxon>Fagales</taxon>
        <taxon>Fagaceae</taxon>
        <taxon>Fagus</taxon>
    </lineage>
</organism>
<evidence type="ECO:0000256" key="1">
    <source>
        <dbReference type="SAM" id="MobiDB-lite"/>
    </source>
</evidence>
<dbReference type="SUPFAM" id="SSF56219">
    <property type="entry name" value="DNase I-like"/>
    <property type="match status" value="1"/>
</dbReference>
<dbReference type="EMBL" id="OIVN01006257">
    <property type="protein sequence ID" value="SPD29048.1"/>
    <property type="molecule type" value="Genomic_DNA"/>
</dbReference>
<dbReference type="InterPro" id="IPR000477">
    <property type="entry name" value="RT_dom"/>
</dbReference>
<reference evidence="3" key="1">
    <citation type="submission" date="2018-02" db="EMBL/GenBank/DDBJ databases">
        <authorList>
            <person name="Cohen D.B."/>
            <person name="Kent A.D."/>
        </authorList>
    </citation>
    <scope>NUCLEOTIDE SEQUENCE</scope>
</reference>
<evidence type="ECO:0000313" key="3">
    <source>
        <dbReference type="EMBL" id="SPD29048.1"/>
    </source>
</evidence>
<name>A0A2N9IWU7_FAGSY</name>
<dbReference type="Pfam" id="PF00078">
    <property type="entry name" value="RVT_1"/>
    <property type="match status" value="1"/>
</dbReference>
<dbReference type="SUPFAM" id="SSF56672">
    <property type="entry name" value="DNA/RNA polymerases"/>
    <property type="match status" value="1"/>
</dbReference>
<dbReference type="InterPro" id="IPR052343">
    <property type="entry name" value="Retrotransposon-Effector_Assoc"/>
</dbReference>
<accession>A0A2N9IWU7</accession>
<protein>
    <recommendedName>
        <fullName evidence="2">Reverse transcriptase domain-containing protein</fullName>
    </recommendedName>
</protein>
<proteinExistence type="predicted"/>
<feature type="region of interest" description="Disordered" evidence="1">
    <location>
        <begin position="21"/>
        <end position="47"/>
    </location>
</feature>
<dbReference type="CDD" id="cd01650">
    <property type="entry name" value="RT_nLTR_like"/>
    <property type="match status" value="1"/>
</dbReference>
<feature type="domain" description="Reverse transcriptase" evidence="2">
    <location>
        <begin position="624"/>
        <end position="870"/>
    </location>
</feature>